<dbReference type="GO" id="GO:0005929">
    <property type="term" value="C:cilium"/>
    <property type="evidence" value="ECO:0007669"/>
    <property type="project" value="TreeGrafter"/>
</dbReference>
<proteinExistence type="predicted"/>
<dbReference type="Pfam" id="PF23352">
    <property type="entry name" value="IFT52_central"/>
    <property type="match status" value="1"/>
</dbReference>
<dbReference type="CDD" id="cd23683">
    <property type="entry name" value="IFT52_CTD"/>
    <property type="match status" value="1"/>
</dbReference>
<dbReference type="GO" id="GO:0042073">
    <property type="term" value="P:intraciliary transport"/>
    <property type="evidence" value="ECO:0007669"/>
    <property type="project" value="TreeGrafter"/>
</dbReference>
<feature type="domain" description="IFT52 GIFT" evidence="4">
    <location>
        <begin position="403"/>
        <end position="639"/>
    </location>
</feature>
<dbReference type="PANTHER" id="PTHR12969:SF7">
    <property type="entry name" value="INTRAFLAGELLAR TRANSPORT PROTEIN 52 HOMOLOG"/>
    <property type="match status" value="1"/>
</dbReference>
<dbReference type="OrthoDB" id="10259368at2759"/>
<evidence type="ECO:0000259" key="1">
    <source>
        <dbReference type="Pfam" id="PF04083"/>
    </source>
</evidence>
<dbReference type="AlphaFoldDB" id="A0A182DZU6"/>
<feature type="domain" description="Intraflagellar transport protein 52 C-terminal" evidence="2">
    <location>
        <begin position="751"/>
        <end position="802"/>
    </location>
</feature>
<dbReference type="WBParaSite" id="nOo.2.0.1.t01213-RA">
    <property type="protein sequence ID" value="nOo.2.0.1.t01213-RA"/>
    <property type="gene ID" value="nOo.2.0.1.g01213"/>
</dbReference>
<dbReference type="Pfam" id="PF04083">
    <property type="entry name" value="Abhydro_lipase"/>
    <property type="match status" value="1"/>
</dbReference>
<sequence>MTTLEIVAYYEYPSEIHTVTTDDGYILELHRIPGGKAENRTGNASKFVVFLQHGFVSSSAVWVTNLPNQSAAFIFADAGFDVWMGNVRGNTYSTKHVNYTQNDLKYWDFTFDEFAKYDLDSMINYVLNQTRQHSLYYIGYSEGTLTMFAKLSIDQIFAQKIRKFFALGPISTMAYIKGLIKTAATKFFRPLKMLIKISGNFMASKSLFQKISKSTCSLKSIVEHCENLMFQMIGPPNVRMNVSRIPVYMSHIPAGTSTANVLHWAQMVNSRKIQMYDYGSEKENMMHYNMSTPPLYNLSLINVPVYLYWSENDWIADKRDIQAISFDLLLLIKNSRIALYPSIDISFTMFNDGLLAKIPRKYLIQNNELQNFNHFDFVWSIHAADQIYKPIIEEQHFIAKTRIIFDQSKKEPFHFQSGFRQIHKRLHNEWRLEVNTDEINANTFIECCLFVIPYPKVKFSQDEIDHLKHFIDDGNNLLIMMSEGGEQAADTNINCLLEQYDIVCNNDSVIRTTFHKYLDPKEALVANGVLNRALTSTAGKLTHSNDEEINALGLQFVYPYGATLNVGRKSTAVLSTGSVCYPNNRPICAFHQTEKGGKLIVIGSVHIFIDQYFEKEENNKIWDVIMKYITEGFVLNVFDSREPDLMDMHPIPDHIYLSEKIKVCLQEGEYEMNQSSDFLNYFDISLYAMDLSIWPKAIRAFEQLGLKHEPLSLIVPQFEVPQPPLAPAVFPPNFRELPPPRLELFDLDDMFSSTDVRLAQLTNKCGESDLEYFLKEAGEIYDITKCLPENDRGPKKILEFVLHQLAEFKKLNQEKDYIDVENLKRNTDDLDELIERNDEQYFSDIDEYDDIN</sequence>
<dbReference type="Pfam" id="PF23355">
    <property type="entry name" value="IFT52_GIFT"/>
    <property type="match status" value="1"/>
</dbReference>
<dbReference type="InterPro" id="IPR048643">
    <property type="entry name" value="Itf52_C"/>
</dbReference>
<dbReference type="Proteomes" id="UP000271087">
    <property type="component" value="Unassembled WGS sequence"/>
</dbReference>
<protein>
    <submittedName>
        <fullName evidence="8 9">Abhydro_lipase domain-containing protein</fullName>
    </submittedName>
</protein>
<dbReference type="EMBL" id="UYRW01000145">
    <property type="protein sequence ID" value="VDK63689.1"/>
    <property type="molecule type" value="Genomic_DNA"/>
</dbReference>
<dbReference type="STRING" id="42157.A0A182DZU6"/>
<dbReference type="InterPro" id="IPR006693">
    <property type="entry name" value="AB_hydrolase_lipase"/>
</dbReference>
<evidence type="ECO:0000313" key="9">
    <source>
        <dbReference type="WBParaSite" id="nOo.2.0.1.t01219-RA"/>
    </source>
</evidence>
<gene>
    <name evidence="5" type="ORF">NOO_LOCUS1213</name>
    <name evidence="6" type="ORF">NOO_LOCUS1219</name>
</gene>
<dbReference type="EMBL" id="UYRW01000146">
    <property type="protein sequence ID" value="VDK63700.1"/>
    <property type="molecule type" value="Genomic_DNA"/>
</dbReference>
<dbReference type="GO" id="GO:0006629">
    <property type="term" value="P:lipid metabolic process"/>
    <property type="evidence" value="ECO:0007669"/>
    <property type="project" value="InterPro"/>
</dbReference>
<dbReference type="GO" id="GO:0060271">
    <property type="term" value="P:cilium assembly"/>
    <property type="evidence" value="ECO:0007669"/>
    <property type="project" value="TreeGrafter"/>
</dbReference>
<dbReference type="Pfam" id="PF21178">
    <property type="entry name" value="Itf52_C"/>
    <property type="match status" value="1"/>
</dbReference>
<dbReference type="WBParaSite" id="nOo.2.0.1.t01219-RA">
    <property type="protein sequence ID" value="nOo.2.0.1.t01219-RA"/>
    <property type="gene ID" value="nOo.2.0.1.g01219"/>
</dbReference>
<dbReference type="SUPFAM" id="SSF53474">
    <property type="entry name" value="alpha/beta-Hydrolases"/>
    <property type="match status" value="1"/>
</dbReference>
<dbReference type="InterPro" id="IPR055460">
    <property type="entry name" value="IFT52_central"/>
</dbReference>
<evidence type="ECO:0000313" key="5">
    <source>
        <dbReference type="EMBL" id="VDK63689.1"/>
    </source>
</evidence>
<name>A0A182DZU6_ONCOC</name>
<reference evidence="5 7" key="2">
    <citation type="submission" date="2018-08" db="EMBL/GenBank/DDBJ databases">
        <authorList>
            <person name="Laetsch R D."/>
            <person name="Stevens L."/>
            <person name="Kumar S."/>
            <person name="Blaxter L. M."/>
        </authorList>
    </citation>
    <scope>NUCLEOTIDE SEQUENCE [LARGE SCALE GENOMIC DNA]</scope>
</reference>
<dbReference type="Gene3D" id="3.40.50.1820">
    <property type="entry name" value="alpha/beta hydrolase"/>
    <property type="match status" value="1"/>
</dbReference>
<dbReference type="InterPro" id="IPR055458">
    <property type="entry name" value="IFT52_GIFT"/>
</dbReference>
<keyword evidence="7" id="KW-1185">Reference proteome</keyword>
<dbReference type="InterPro" id="IPR039975">
    <property type="entry name" value="IFT52"/>
</dbReference>
<organism evidence="8">
    <name type="scientific">Onchocerca ochengi</name>
    <name type="common">Filarial nematode worm</name>
    <dbReference type="NCBI Taxonomy" id="42157"/>
    <lineage>
        <taxon>Eukaryota</taxon>
        <taxon>Metazoa</taxon>
        <taxon>Ecdysozoa</taxon>
        <taxon>Nematoda</taxon>
        <taxon>Chromadorea</taxon>
        <taxon>Rhabditida</taxon>
        <taxon>Spirurina</taxon>
        <taxon>Spiruromorpha</taxon>
        <taxon>Filarioidea</taxon>
        <taxon>Onchocercidae</taxon>
        <taxon>Onchocerca</taxon>
    </lineage>
</organism>
<feature type="domain" description="Partial AB-hydrolase lipase" evidence="1">
    <location>
        <begin position="5"/>
        <end position="66"/>
    </location>
</feature>
<evidence type="ECO:0000313" key="8">
    <source>
        <dbReference type="WBParaSite" id="nOo.2.0.1.t01213-RA"/>
    </source>
</evidence>
<evidence type="ECO:0000313" key="7">
    <source>
        <dbReference type="Proteomes" id="UP000271087"/>
    </source>
</evidence>
<reference evidence="8 9" key="1">
    <citation type="submission" date="2016-06" db="UniProtKB">
        <authorList>
            <consortium name="WormBaseParasite"/>
        </authorList>
    </citation>
    <scope>IDENTIFICATION</scope>
</reference>
<dbReference type="GO" id="GO:0030992">
    <property type="term" value="C:intraciliary transport particle B"/>
    <property type="evidence" value="ECO:0007669"/>
    <property type="project" value="TreeGrafter"/>
</dbReference>
<dbReference type="Gene3D" id="6.10.250.2800">
    <property type="match status" value="1"/>
</dbReference>
<dbReference type="PANTHER" id="PTHR12969">
    <property type="entry name" value="NGD5/OSM-6/IFT52"/>
    <property type="match status" value="1"/>
</dbReference>
<dbReference type="GO" id="GO:0005814">
    <property type="term" value="C:centriole"/>
    <property type="evidence" value="ECO:0007669"/>
    <property type="project" value="TreeGrafter"/>
</dbReference>
<dbReference type="InterPro" id="IPR029058">
    <property type="entry name" value="AB_hydrolase_fold"/>
</dbReference>
<feature type="domain" description="IFT52 central" evidence="3">
    <location>
        <begin position="657"/>
        <end position="740"/>
    </location>
</feature>
<evidence type="ECO:0000313" key="6">
    <source>
        <dbReference type="EMBL" id="VDK63700.1"/>
    </source>
</evidence>
<evidence type="ECO:0000259" key="3">
    <source>
        <dbReference type="Pfam" id="PF23352"/>
    </source>
</evidence>
<evidence type="ECO:0000259" key="2">
    <source>
        <dbReference type="Pfam" id="PF21178"/>
    </source>
</evidence>
<accession>A0A182DZU6</accession>
<evidence type="ECO:0000259" key="4">
    <source>
        <dbReference type="Pfam" id="PF23355"/>
    </source>
</evidence>